<organism evidence="1 2">
    <name type="scientific">Aldrovandia affinis</name>
    <dbReference type="NCBI Taxonomy" id="143900"/>
    <lineage>
        <taxon>Eukaryota</taxon>
        <taxon>Metazoa</taxon>
        <taxon>Chordata</taxon>
        <taxon>Craniata</taxon>
        <taxon>Vertebrata</taxon>
        <taxon>Euteleostomi</taxon>
        <taxon>Actinopterygii</taxon>
        <taxon>Neopterygii</taxon>
        <taxon>Teleostei</taxon>
        <taxon>Notacanthiformes</taxon>
        <taxon>Halosauridae</taxon>
        <taxon>Aldrovandia</taxon>
    </lineage>
</organism>
<name>A0AAD7S1X2_9TELE</name>
<protein>
    <submittedName>
        <fullName evidence="1">Uncharacterized protein</fullName>
    </submittedName>
</protein>
<sequence length="141" mass="15240">MGYSTCHPGHSHRHDYTLSGPCGVPHLLPCSDQPQQTPEPLTLQKALLVPTLTAAQKPHADGSGALGSVVNAGQKLRTVICFPSMDTVSQGCRKTNSCFSCQSTATHTQQYSSLFPGRAWLSSWNVNCEVVRDVAMETERV</sequence>
<dbReference type="EMBL" id="JAINUG010000126">
    <property type="protein sequence ID" value="KAJ8394465.1"/>
    <property type="molecule type" value="Genomic_DNA"/>
</dbReference>
<reference evidence="1" key="1">
    <citation type="journal article" date="2023" name="Science">
        <title>Genome structures resolve the early diversification of teleost fishes.</title>
        <authorList>
            <person name="Parey E."/>
            <person name="Louis A."/>
            <person name="Montfort J."/>
            <person name="Bouchez O."/>
            <person name="Roques C."/>
            <person name="Iampietro C."/>
            <person name="Lluch J."/>
            <person name="Castinel A."/>
            <person name="Donnadieu C."/>
            <person name="Desvignes T."/>
            <person name="Floi Bucao C."/>
            <person name="Jouanno E."/>
            <person name="Wen M."/>
            <person name="Mejri S."/>
            <person name="Dirks R."/>
            <person name="Jansen H."/>
            <person name="Henkel C."/>
            <person name="Chen W.J."/>
            <person name="Zahm M."/>
            <person name="Cabau C."/>
            <person name="Klopp C."/>
            <person name="Thompson A.W."/>
            <person name="Robinson-Rechavi M."/>
            <person name="Braasch I."/>
            <person name="Lecointre G."/>
            <person name="Bobe J."/>
            <person name="Postlethwait J.H."/>
            <person name="Berthelot C."/>
            <person name="Roest Crollius H."/>
            <person name="Guiguen Y."/>
        </authorList>
    </citation>
    <scope>NUCLEOTIDE SEQUENCE</scope>
    <source>
        <strain evidence="1">NC1722</strain>
    </source>
</reference>
<dbReference type="AlphaFoldDB" id="A0AAD7S1X2"/>
<keyword evidence="2" id="KW-1185">Reference proteome</keyword>
<accession>A0AAD7S1X2</accession>
<proteinExistence type="predicted"/>
<evidence type="ECO:0000313" key="2">
    <source>
        <dbReference type="Proteomes" id="UP001221898"/>
    </source>
</evidence>
<comment type="caution">
    <text evidence="1">The sequence shown here is derived from an EMBL/GenBank/DDBJ whole genome shotgun (WGS) entry which is preliminary data.</text>
</comment>
<dbReference type="Proteomes" id="UP001221898">
    <property type="component" value="Unassembled WGS sequence"/>
</dbReference>
<evidence type="ECO:0000313" key="1">
    <source>
        <dbReference type="EMBL" id="KAJ8394465.1"/>
    </source>
</evidence>
<gene>
    <name evidence="1" type="ORF">AAFF_G00046760</name>
</gene>